<dbReference type="EMBL" id="RAXU01000047">
    <property type="protein sequence ID" value="RKG29921.1"/>
    <property type="molecule type" value="Genomic_DNA"/>
</dbReference>
<evidence type="ECO:0000313" key="1">
    <source>
        <dbReference type="EMBL" id="RKG29921.1"/>
    </source>
</evidence>
<dbReference type="RefSeq" id="WP_120371496.1">
    <property type="nucleotide sequence ID" value="NZ_BKYM01000001.1"/>
</dbReference>
<sequence>MNQKALNIATVAAGVLTTVTKGRTIYQATANAMDSVEIQGTLTGLKKKEAVMAFIKGLVINLGTNWDVYEELISTFIDQIKTAYNAVKDLFK</sequence>
<organism evidence="1 2">
    <name type="scientific">Acinetobacter guerrae</name>
    <dbReference type="NCBI Taxonomy" id="1843371"/>
    <lineage>
        <taxon>Bacteria</taxon>
        <taxon>Pseudomonadati</taxon>
        <taxon>Pseudomonadota</taxon>
        <taxon>Gammaproteobacteria</taxon>
        <taxon>Moraxellales</taxon>
        <taxon>Moraxellaceae</taxon>
        <taxon>Acinetobacter</taxon>
    </lineage>
</organism>
<keyword evidence="2" id="KW-1185">Reference proteome</keyword>
<proteinExistence type="predicted"/>
<name>A0A3A8EM37_9GAMM</name>
<gene>
    <name evidence="1" type="ORF">D7V21_16775</name>
</gene>
<comment type="caution">
    <text evidence="1">The sequence shown here is derived from an EMBL/GenBank/DDBJ whole genome shotgun (WGS) entry which is preliminary data.</text>
</comment>
<dbReference type="Proteomes" id="UP000269001">
    <property type="component" value="Unassembled WGS sequence"/>
</dbReference>
<accession>A0A3A8EM37</accession>
<dbReference type="AlphaFoldDB" id="A0A3A8EM37"/>
<protein>
    <submittedName>
        <fullName evidence="1">Uncharacterized protein</fullName>
    </submittedName>
</protein>
<reference evidence="1 2" key="1">
    <citation type="submission" date="2018-09" db="EMBL/GenBank/DDBJ databases">
        <title>The draft genome of Acinetobacter spp. strains.</title>
        <authorList>
            <person name="Qin J."/>
            <person name="Feng Y."/>
            <person name="Zong Z."/>
        </authorList>
    </citation>
    <scope>NUCLEOTIDE SEQUENCE [LARGE SCALE GENOMIC DNA]</scope>
    <source>
        <strain evidence="1 2">WCHAc060096</strain>
    </source>
</reference>
<evidence type="ECO:0000313" key="2">
    <source>
        <dbReference type="Proteomes" id="UP000269001"/>
    </source>
</evidence>